<proteinExistence type="predicted"/>
<reference evidence="1 2" key="1">
    <citation type="journal article" date="2018" name="Syst. Appl. Microbiol.">
        <title>Corynebacterium heidelbergense sp. nov., isolated from the preen glands of Egyptian geese (Alopochen aegyptiacus).</title>
        <authorList>
            <person name="Braun M.S."/>
            <person name="Wang E."/>
            <person name="Zimmermann S."/>
            <person name="Wink M."/>
        </authorList>
    </citation>
    <scope>NUCLEOTIDE SEQUENCE [LARGE SCALE GENOMIC DNA]</scope>
    <source>
        <strain evidence="1 2">647</strain>
    </source>
</reference>
<evidence type="ECO:0000313" key="2">
    <source>
        <dbReference type="Proteomes" id="UP000251577"/>
    </source>
</evidence>
<protein>
    <submittedName>
        <fullName evidence="1">Uncharacterized protein</fullName>
    </submittedName>
</protein>
<comment type="caution">
    <text evidence="1">The sequence shown here is derived from an EMBL/GenBank/DDBJ whole genome shotgun (WGS) entry which is preliminary data.</text>
</comment>
<gene>
    <name evidence="1" type="ORF">DLJ54_10015</name>
</gene>
<organism evidence="1 2">
    <name type="scientific">Corynebacterium heidelbergense</name>
    <dbReference type="NCBI Taxonomy" id="2055947"/>
    <lineage>
        <taxon>Bacteria</taxon>
        <taxon>Bacillati</taxon>
        <taxon>Actinomycetota</taxon>
        <taxon>Actinomycetes</taxon>
        <taxon>Mycobacteriales</taxon>
        <taxon>Corynebacteriaceae</taxon>
        <taxon>Corynebacterium</taxon>
    </lineage>
</organism>
<feature type="non-terminal residue" evidence="1">
    <location>
        <position position="1"/>
    </location>
</feature>
<dbReference type="Proteomes" id="UP000251577">
    <property type="component" value="Unassembled WGS sequence"/>
</dbReference>
<dbReference type="EMBL" id="QHCV01000187">
    <property type="protein sequence ID" value="RAV31129.1"/>
    <property type="molecule type" value="Genomic_DNA"/>
</dbReference>
<accession>A0A364V3C3</accession>
<sequence>STPNSTPTATPTRSAGALVVIAGGRCLAHLTRGGRSITLFPSLSFADTPTADTGAISSVLEALRTAIRSGRLSPVTVERINGQPVLDADTRPWVQAGARLTPKGLTVR</sequence>
<dbReference type="RefSeq" id="WP_165841740.1">
    <property type="nucleotide sequence ID" value="NZ_QHCV01000187.1"/>
</dbReference>
<dbReference type="AlphaFoldDB" id="A0A364V3C3"/>
<evidence type="ECO:0000313" key="1">
    <source>
        <dbReference type="EMBL" id="RAV31129.1"/>
    </source>
</evidence>
<name>A0A364V3C3_9CORY</name>
<keyword evidence="2" id="KW-1185">Reference proteome</keyword>